<dbReference type="InterPro" id="IPR002523">
    <property type="entry name" value="MgTranspt_CorA/ZnTranspt_ZntB"/>
</dbReference>
<dbReference type="GO" id="GO:0015087">
    <property type="term" value="F:cobalt ion transmembrane transporter activity"/>
    <property type="evidence" value="ECO:0007669"/>
    <property type="project" value="TreeGrafter"/>
</dbReference>
<organism evidence="3 4">
    <name type="scientific">Aspergillus cristatus</name>
    <name type="common">Chinese Fuzhuan brick tea-fermentation fungus</name>
    <name type="synonym">Eurotium cristatum</name>
    <dbReference type="NCBI Taxonomy" id="573508"/>
    <lineage>
        <taxon>Eukaryota</taxon>
        <taxon>Fungi</taxon>
        <taxon>Dikarya</taxon>
        <taxon>Ascomycota</taxon>
        <taxon>Pezizomycotina</taxon>
        <taxon>Eurotiomycetes</taxon>
        <taxon>Eurotiomycetidae</taxon>
        <taxon>Eurotiales</taxon>
        <taxon>Aspergillaceae</taxon>
        <taxon>Aspergillus</taxon>
        <taxon>Aspergillus subgen. Aspergillus</taxon>
    </lineage>
</organism>
<proteinExistence type="predicted"/>
<dbReference type="GO" id="GO:0005886">
    <property type="term" value="C:plasma membrane"/>
    <property type="evidence" value="ECO:0007669"/>
    <property type="project" value="UniProtKB-SubCell"/>
</dbReference>
<evidence type="ECO:0000313" key="4">
    <source>
        <dbReference type="Proteomes" id="UP000094569"/>
    </source>
</evidence>
<dbReference type="Gene3D" id="1.20.58.340">
    <property type="entry name" value="Magnesium transport protein CorA, transmembrane region"/>
    <property type="match status" value="1"/>
</dbReference>
<feature type="transmembrane region" description="Helical" evidence="2">
    <location>
        <begin position="351"/>
        <end position="372"/>
    </location>
</feature>
<keyword evidence="4" id="KW-1185">Reference proteome</keyword>
<dbReference type="GO" id="GO:0000287">
    <property type="term" value="F:magnesium ion binding"/>
    <property type="evidence" value="ECO:0007669"/>
    <property type="project" value="TreeGrafter"/>
</dbReference>
<dbReference type="GO" id="GO:0015095">
    <property type="term" value="F:magnesium ion transmembrane transporter activity"/>
    <property type="evidence" value="ECO:0007669"/>
    <property type="project" value="TreeGrafter"/>
</dbReference>
<evidence type="ECO:0000313" key="3">
    <source>
        <dbReference type="EMBL" id="ODM17496.1"/>
    </source>
</evidence>
<dbReference type="PANTHER" id="PTHR46494:SF1">
    <property type="entry name" value="CORA FAMILY METAL ION TRANSPORTER (EUROFUNG)"/>
    <property type="match status" value="1"/>
</dbReference>
<dbReference type="Pfam" id="PF01544">
    <property type="entry name" value="CorA"/>
    <property type="match status" value="1"/>
</dbReference>
<keyword evidence="2" id="KW-0812">Transmembrane</keyword>
<keyword evidence="2" id="KW-1133">Transmembrane helix</keyword>
<sequence>MRIYLDDQRPEADFNAVDEFTETSWLELPDSTSRTHFMKPTCVREDPFIALYMPYLTFATQHERPTSNSRRYNELLELYKDETIHGSRTLDEAYYQFAVGTELDAAMRLRNKDQVVSRRIHGQLEGRYSWTLLRVDQLWLWVINSNTIITSSTHRVDDQQDPVITRILYDLSMKAGRGKGQRQPSTPEELTRFIVNGCIRFFDQALDISSNQSIGTESPISIRQLYSDSINQASIEEAKLFDSFAKEKLRKENRGIRSQAPSVNNTATLLRNVKDIRDELNILKTIATYQDNVQQELGTRAASASRIILDISEMDKLTETIYAAVHATLNLEQNEIALSQSEETIQQGKTIMLFTVTTIIFLPMSFLTSLFALDIADFQHDASGDLKYIPGWIFPIIFGVSAALWIPLMMYAFWEQIVHYFPFVIPPPFGKKIRQRQESDARTENDSDPFRLRAETHRELGPELERRRIYDTVKKHATVYRDIPPDEEVALGQKRGNTY</sequence>
<protein>
    <submittedName>
        <fullName evidence="3">Uncharacterized protein</fullName>
    </submittedName>
</protein>
<feature type="transmembrane region" description="Helical" evidence="2">
    <location>
        <begin position="392"/>
        <end position="414"/>
    </location>
</feature>
<dbReference type="VEuPathDB" id="FungiDB:SI65_07171"/>
<dbReference type="PANTHER" id="PTHR46494">
    <property type="entry name" value="CORA FAMILY METAL ION TRANSPORTER (EUROFUNG)"/>
    <property type="match status" value="1"/>
</dbReference>
<gene>
    <name evidence="3" type="ORF">SI65_07171</name>
</gene>
<comment type="subcellular location">
    <subcellularLocation>
        <location evidence="1">Cell membrane</location>
        <topology evidence="1">Multi-pass membrane protein</topology>
    </subcellularLocation>
</comment>
<name>A0A1E3BAR3_ASPCR</name>
<keyword evidence="2" id="KW-0472">Membrane</keyword>
<dbReference type="STRING" id="573508.A0A1E3BAR3"/>
<dbReference type="GO" id="GO:0050897">
    <property type="term" value="F:cobalt ion binding"/>
    <property type="evidence" value="ECO:0007669"/>
    <property type="project" value="TreeGrafter"/>
</dbReference>
<evidence type="ECO:0000256" key="1">
    <source>
        <dbReference type="ARBA" id="ARBA00004651"/>
    </source>
</evidence>
<dbReference type="OrthoDB" id="4483578at2759"/>
<evidence type="ECO:0000256" key="2">
    <source>
        <dbReference type="SAM" id="Phobius"/>
    </source>
</evidence>
<dbReference type="AlphaFoldDB" id="A0A1E3BAR3"/>
<dbReference type="EMBL" id="JXNT01000008">
    <property type="protein sequence ID" value="ODM17496.1"/>
    <property type="molecule type" value="Genomic_DNA"/>
</dbReference>
<accession>A0A1E3BAR3</accession>
<reference evidence="3 4" key="1">
    <citation type="journal article" date="2016" name="BMC Genomics">
        <title>Comparative genomic and transcriptomic analyses of the Fuzhuan brick tea-fermentation fungus Aspergillus cristatus.</title>
        <authorList>
            <person name="Ge Y."/>
            <person name="Wang Y."/>
            <person name="Liu Y."/>
            <person name="Tan Y."/>
            <person name="Ren X."/>
            <person name="Zhang X."/>
            <person name="Hyde K.D."/>
            <person name="Liu Y."/>
            <person name="Liu Z."/>
        </authorList>
    </citation>
    <scope>NUCLEOTIDE SEQUENCE [LARGE SCALE GENOMIC DNA]</scope>
    <source>
        <strain evidence="3 4">GZAAS20.1005</strain>
    </source>
</reference>
<comment type="caution">
    <text evidence="3">The sequence shown here is derived from an EMBL/GenBank/DDBJ whole genome shotgun (WGS) entry which is preliminary data.</text>
</comment>
<dbReference type="Proteomes" id="UP000094569">
    <property type="component" value="Unassembled WGS sequence"/>
</dbReference>